<reference evidence="7 8" key="1">
    <citation type="journal article" date="2013" name="Genome Biol.">
        <title>Genome of Acanthamoeba castellanii highlights extensive lateral gene transfer and early evolution of tyrosine kinase signaling.</title>
        <authorList>
            <person name="Clarke M."/>
            <person name="Lohan A.J."/>
            <person name="Liu B."/>
            <person name="Lagkouvardos I."/>
            <person name="Roy S."/>
            <person name="Zafar N."/>
            <person name="Bertelli C."/>
            <person name="Schilde C."/>
            <person name="Kianianmomeni A."/>
            <person name="Burglin T.R."/>
            <person name="Frech C."/>
            <person name="Turcotte B."/>
            <person name="Kopec K.O."/>
            <person name="Synnott J.M."/>
            <person name="Choo C."/>
            <person name="Paponov I."/>
            <person name="Finkler A."/>
            <person name="Soon Heng Tan C."/>
            <person name="Hutchins A.P."/>
            <person name="Weinmeier T."/>
            <person name="Rattei T."/>
            <person name="Chu J.S."/>
            <person name="Gimenez G."/>
            <person name="Irimia M."/>
            <person name="Rigden D.J."/>
            <person name="Fitzpatrick D.A."/>
            <person name="Lorenzo-Morales J."/>
            <person name="Bateman A."/>
            <person name="Chiu C.H."/>
            <person name="Tang P."/>
            <person name="Hegemann P."/>
            <person name="Fromm H."/>
            <person name="Raoult D."/>
            <person name="Greub G."/>
            <person name="Miranda-Saavedra D."/>
            <person name="Chen N."/>
            <person name="Nash P."/>
            <person name="Ginger M.L."/>
            <person name="Horn M."/>
            <person name="Schaap P."/>
            <person name="Caler L."/>
            <person name="Loftus B."/>
        </authorList>
    </citation>
    <scope>NUCLEOTIDE SEQUENCE [LARGE SCALE GENOMIC DNA]</scope>
    <source>
        <strain evidence="7 8">Neff</strain>
    </source>
</reference>
<keyword evidence="3" id="KW-0862">Zinc</keyword>
<dbReference type="Pfam" id="PF00628">
    <property type="entry name" value="PHD"/>
    <property type="match status" value="1"/>
</dbReference>
<dbReference type="InterPro" id="IPR019787">
    <property type="entry name" value="Znf_PHD-finger"/>
</dbReference>
<dbReference type="GO" id="GO:0006351">
    <property type="term" value="P:DNA-templated transcription"/>
    <property type="evidence" value="ECO:0007669"/>
    <property type="project" value="InterPro"/>
</dbReference>
<evidence type="ECO:0000313" key="7">
    <source>
        <dbReference type="EMBL" id="ELR21336.1"/>
    </source>
</evidence>
<feature type="region of interest" description="Disordered" evidence="5">
    <location>
        <begin position="407"/>
        <end position="471"/>
    </location>
</feature>
<feature type="compositionally biased region" description="Acidic residues" evidence="5">
    <location>
        <begin position="195"/>
        <end position="214"/>
    </location>
</feature>
<dbReference type="Gene3D" id="3.30.40.10">
    <property type="entry name" value="Zinc/RING finger domain, C3HC4 (zinc finger)"/>
    <property type="match status" value="1"/>
</dbReference>
<feature type="compositionally biased region" description="Basic and acidic residues" evidence="5">
    <location>
        <begin position="440"/>
        <end position="456"/>
    </location>
</feature>
<feature type="compositionally biased region" description="Acidic residues" evidence="5">
    <location>
        <begin position="59"/>
        <end position="89"/>
    </location>
</feature>
<dbReference type="STRING" id="1257118.L8HA65"/>
<organism evidence="7 8">
    <name type="scientific">Acanthamoeba castellanii (strain ATCC 30010 / Neff)</name>
    <dbReference type="NCBI Taxonomy" id="1257118"/>
    <lineage>
        <taxon>Eukaryota</taxon>
        <taxon>Amoebozoa</taxon>
        <taxon>Discosea</taxon>
        <taxon>Longamoebia</taxon>
        <taxon>Centramoebida</taxon>
        <taxon>Acanthamoebidae</taxon>
        <taxon>Acanthamoeba</taxon>
    </lineage>
</organism>
<dbReference type="OrthoDB" id="21582at2759"/>
<feature type="domain" description="TFIIS central" evidence="6">
    <location>
        <begin position="232"/>
        <end position="356"/>
    </location>
</feature>
<keyword evidence="8" id="KW-1185">Reference proteome</keyword>
<evidence type="ECO:0000313" key="8">
    <source>
        <dbReference type="Proteomes" id="UP000011083"/>
    </source>
</evidence>
<dbReference type="KEGG" id="acan:ACA1_182380"/>
<dbReference type="OMA" id="QICGRIN"/>
<dbReference type="InterPro" id="IPR003618">
    <property type="entry name" value="TFIIS_cen_dom"/>
</dbReference>
<dbReference type="PANTHER" id="PTHR11477:SF0">
    <property type="entry name" value="IP08861P-RELATED"/>
    <property type="match status" value="1"/>
</dbReference>
<evidence type="ECO:0000256" key="5">
    <source>
        <dbReference type="SAM" id="MobiDB-lite"/>
    </source>
</evidence>
<dbReference type="AlphaFoldDB" id="L8HA65"/>
<dbReference type="GO" id="GO:0008270">
    <property type="term" value="F:zinc ion binding"/>
    <property type="evidence" value="ECO:0007669"/>
    <property type="project" value="UniProtKB-KW"/>
</dbReference>
<keyword evidence="4" id="KW-0539">Nucleus</keyword>
<dbReference type="SUPFAM" id="SSF46942">
    <property type="entry name" value="Elongation factor TFIIS domain 2"/>
    <property type="match status" value="1"/>
</dbReference>
<gene>
    <name evidence="7" type="ORF">ACA1_182380</name>
</gene>
<keyword evidence="2" id="KW-0863">Zinc-finger</keyword>
<dbReference type="CDD" id="cd21538">
    <property type="entry name" value="SPOC_TFIIS"/>
    <property type="match status" value="1"/>
</dbReference>
<feature type="region of interest" description="Disordered" evidence="5">
    <location>
        <begin position="37"/>
        <end position="228"/>
    </location>
</feature>
<dbReference type="InterPro" id="IPR011011">
    <property type="entry name" value="Znf_FYVE_PHD"/>
</dbReference>
<evidence type="ECO:0000256" key="4">
    <source>
        <dbReference type="ARBA" id="ARBA00023242"/>
    </source>
</evidence>
<keyword evidence="1" id="KW-0479">Metal-binding</keyword>
<dbReference type="InterPro" id="IPR012921">
    <property type="entry name" value="SPOC_C"/>
</dbReference>
<dbReference type="SMART" id="SM00510">
    <property type="entry name" value="TFS2M"/>
    <property type="match status" value="1"/>
</dbReference>
<dbReference type="GeneID" id="14922226"/>
<dbReference type="RefSeq" id="XP_004345880.1">
    <property type="nucleotide sequence ID" value="XM_004345830.1"/>
</dbReference>
<name>L8HA65_ACACF</name>
<dbReference type="Pfam" id="PF07500">
    <property type="entry name" value="TFIIS_M"/>
    <property type="match status" value="1"/>
</dbReference>
<evidence type="ECO:0000256" key="2">
    <source>
        <dbReference type="ARBA" id="ARBA00022771"/>
    </source>
</evidence>
<dbReference type="CDD" id="cd15552">
    <property type="entry name" value="PHD_PHF3_like"/>
    <property type="match status" value="1"/>
</dbReference>
<dbReference type="Pfam" id="PF07744">
    <property type="entry name" value="SPOC"/>
    <property type="match status" value="1"/>
</dbReference>
<dbReference type="PANTHER" id="PTHR11477">
    <property type="entry name" value="TRANSCRIPTION FACTOR S-II ZINC FINGER DOMAIN-CONTAINING PROTEIN"/>
    <property type="match status" value="1"/>
</dbReference>
<dbReference type="Proteomes" id="UP000011083">
    <property type="component" value="Unassembled WGS sequence"/>
</dbReference>
<dbReference type="SUPFAM" id="SSF57903">
    <property type="entry name" value="FYVE/PHD zinc finger"/>
    <property type="match status" value="1"/>
</dbReference>
<dbReference type="Gene3D" id="1.10.472.30">
    <property type="entry name" value="Transcription elongation factor S-II, central domain"/>
    <property type="match status" value="1"/>
</dbReference>
<protein>
    <submittedName>
        <fullName evidence="7">Transcription factor sii (Tfiis), central domain containing protein</fullName>
    </submittedName>
</protein>
<dbReference type="InterPro" id="IPR013083">
    <property type="entry name" value="Znf_RING/FYVE/PHD"/>
</dbReference>
<dbReference type="VEuPathDB" id="AmoebaDB:ACA1_182380"/>
<accession>L8HA65</accession>
<dbReference type="GO" id="GO:0005634">
    <property type="term" value="C:nucleus"/>
    <property type="evidence" value="ECO:0007669"/>
    <property type="project" value="TreeGrafter"/>
</dbReference>
<feature type="compositionally biased region" description="Acidic residues" evidence="5">
    <location>
        <begin position="99"/>
        <end position="110"/>
    </location>
</feature>
<evidence type="ECO:0000256" key="1">
    <source>
        <dbReference type="ARBA" id="ARBA00022723"/>
    </source>
</evidence>
<feature type="compositionally biased region" description="Low complexity" evidence="5">
    <location>
        <begin position="407"/>
        <end position="416"/>
    </location>
</feature>
<dbReference type="PROSITE" id="PS51321">
    <property type="entry name" value="TFIIS_CENTRAL"/>
    <property type="match status" value="1"/>
</dbReference>
<dbReference type="EMBL" id="KB007904">
    <property type="protein sequence ID" value="ELR21336.1"/>
    <property type="molecule type" value="Genomic_DNA"/>
</dbReference>
<dbReference type="InterPro" id="IPR036575">
    <property type="entry name" value="TFIIS_cen_dom_sf"/>
</dbReference>
<feature type="compositionally biased region" description="Acidic residues" evidence="5">
    <location>
        <begin position="124"/>
        <end position="145"/>
    </location>
</feature>
<evidence type="ECO:0000259" key="6">
    <source>
        <dbReference type="PROSITE" id="PS51321"/>
    </source>
</evidence>
<evidence type="ECO:0000256" key="3">
    <source>
        <dbReference type="ARBA" id="ARBA00022833"/>
    </source>
</evidence>
<sequence length="653" mass="72312">MIACDECDEWFHGKCVNISAAQGRRMEKYVCPFCSERRRKRGSAAGAPPTRLQQRINDDDQDYEDAADSQGDDEPLFSDDDSDEWNEDEAYVRTPWYDPDTDQVDHDEWEAALQQRRRRQQRADDDDGEGDEGEGEEEAKDDEAVQQEQPQHGGSGAADEEDQEYQPARKRRASNGALPPREGNGVKRKRIYRGDDDEEDDDERREEEEEEETTDGAPGNRYRGCDETTRAVRERVVASLAEALSMPRPATAENERSVVDAAAVQALAEGIETEMWRMFELQTSSAYKAKFRTLLFNLKDERNQELRESVLSGEMAPAELCKKTSKELAPTELAEWRKQRAEKYFHENVMITEEPGPIVKKTHKGEEILNAGVPASPLALEAPTPAHAAAPLFSPLLSAVAAAAAGNTAPSASPSGDAPPVPQARKRARLSPTRPTGVRSAREENGNREDDNRMDEGIGAASYGGHEGEDEEPMIDINVDVSGPLNEVDMLATPPAKAAQPPKEHVPGGPIWRGSLVKANMEKCDVLAHHLAGPHTASMQHLLPEELQVQGRVNLSKLSKYVAGLSAGSRHRTLSLFVLEPADEASSVAYIAMLHYFGTKSRAGVVINLPGTVKEMYVVPITSDDVHFRDMLRLEQDKLLMVVVTDKDFVQRP</sequence>
<proteinExistence type="predicted"/>